<dbReference type="Proteomes" id="UP000289690">
    <property type="component" value="Segment"/>
</dbReference>
<evidence type="ECO:0000313" key="1">
    <source>
        <dbReference type="EMBL" id="QAX97633.1"/>
    </source>
</evidence>
<gene>
    <name evidence="1" type="ORF">EfsSzw1_174</name>
</gene>
<keyword evidence="2" id="KW-1185">Reference proteome</keyword>
<accession>A0A411B7P4</accession>
<sequence length="375" mass="44094">MYTRTLEEKKQFALNRGYTLVSDKNMSKKDKVILVENSTGREFRSRWGSFRDGGTPTRTTLAQKKKDTLAKGYELLEDNEDFLTNSIARFRSIETGEVFETRYTDFHTKGYRGKQNAMPKGEGSIYGYLTKNLVEEITFKYQYRITINNRYLFFDFALLKNGEPVGFIEYNGLQHYSDKTFFGEKAHKRSVESDKLKELYAEQHSVPFLVIPYTVDKPQCIAKMVQDFFPTFTSDKIKPFKVIWKNACSTTLLEKKQIAKKRGYELLEKENFCHRDTVKLRSLDTKKTRMVRWQDFLYGVLSIEEFAVKRRKSSLADKKELARSYGYELLEDENFSVKKPVTLKEIQSGDITTIKWESFEKRYKKRVLAHLNKRA</sequence>
<proteinExistence type="predicted"/>
<organism evidence="1 2">
    <name type="scientific">Enterococcus phage EfsSzw-1</name>
    <dbReference type="NCBI Taxonomy" id="2419745"/>
    <lineage>
        <taxon>Viruses</taxon>
        <taxon>Duplodnaviria</taxon>
        <taxon>Heunggongvirae</taxon>
        <taxon>Uroviricota</taxon>
        <taxon>Caudoviricetes</taxon>
        <taxon>Herelleviridae</taxon>
        <taxon>Brockvirinae</taxon>
        <taxon>Schiekvirus</taxon>
        <taxon>Schiekvirus Efsszw1</taxon>
    </lineage>
</organism>
<reference evidence="1 2" key="1">
    <citation type="submission" date="2018-08" db="EMBL/GenBank/DDBJ databases">
        <title>EfsSzw_1, Complete genome sequences of 3 novel enterobacteria, Pakpunavirus like phages.</title>
        <authorList>
            <person name="Yuan S."/>
            <person name="Ma Y."/>
            <person name="Liu Q."/>
        </authorList>
    </citation>
    <scope>NUCLEOTIDE SEQUENCE [LARGE SCALE GENOMIC DNA]</scope>
</reference>
<protein>
    <submittedName>
        <fullName evidence="1">Uncharacterized protein</fullName>
    </submittedName>
</protein>
<evidence type="ECO:0000313" key="2">
    <source>
        <dbReference type="Proteomes" id="UP000289690"/>
    </source>
</evidence>
<name>A0A411B7P4_9CAUD</name>
<dbReference type="EMBL" id="MH791397">
    <property type="protein sequence ID" value="QAX97633.1"/>
    <property type="molecule type" value="Genomic_DNA"/>
</dbReference>